<feature type="signal peptide" evidence="3">
    <location>
        <begin position="1"/>
        <end position="20"/>
    </location>
</feature>
<sequence length="559" mass="64042">MRLSLIFIALLSSISTAALANEQADEKSYLTIIPNHNPQLIRNFNPFINSRLHTARDFIYEPLVIFNELKGNIPVFRLAKNYTVSDDLLSLTFDLRNDVKWSDGEQFTADDILYTFNMIKANSALDDRGIAKRISKIEKNNDYVITFTFNEVNTSLVNDVVSIPIVPQHIWSKIDKPETFTNENPVGTGPFTEIERFTSSLFTQCRNPNYWDNDNLKVDCLRIPQKNHNDQVLADLINSEIDWAGSFVPDIDRVFVDASKNHGYWYPPAGTQSFVLNFNSNDPAKKEALENIDFRRAFSMSLNRQEIIDIAIYGNGKVNDFASGLGYGFESWSNKKTHEKYKPYMTHNVKEAKALLKKAGFIDKDGDGFVETPSGKKLTLEIQSPNGWTDFNNIVLLASEQINAIGIKTQARTPDFSVYNQAMITADYDIAYTNYFHGASPHKYWESAYHSRYQNKDGMPRFAMHFWKNVELDTLLDSFYQTNKHDQQMTIAHKIQALLAENMVTIPVLSGPNFYQYNTKRFTGWWNETNPKGRPMIWEGTPERVLHVLDLKPVVPTKA</sequence>
<dbReference type="InterPro" id="IPR039424">
    <property type="entry name" value="SBP_5"/>
</dbReference>
<evidence type="ECO:0000313" key="5">
    <source>
        <dbReference type="EMBL" id="SKA44409.1"/>
    </source>
</evidence>
<evidence type="ECO:0000259" key="4">
    <source>
        <dbReference type="Pfam" id="PF00496"/>
    </source>
</evidence>
<dbReference type="AlphaFoldDB" id="A0A1T4TW03"/>
<reference evidence="5 6" key="1">
    <citation type="submission" date="2017-02" db="EMBL/GenBank/DDBJ databases">
        <authorList>
            <person name="Peterson S.W."/>
        </authorList>
    </citation>
    <scope>NUCLEOTIDE SEQUENCE [LARGE SCALE GENOMIC DNA]</scope>
    <source>
        <strain evidence="5 6">CECT 9189</strain>
    </source>
</reference>
<feature type="domain" description="Solute-binding protein family 5" evidence="4">
    <location>
        <begin position="77"/>
        <end position="452"/>
    </location>
</feature>
<gene>
    <name evidence="5" type="primary">appA_1</name>
    <name evidence="5" type="ORF">CZ814_02510</name>
</gene>
<protein>
    <submittedName>
        <fullName evidence="5">Oligopeptide-binding protein AppA</fullName>
    </submittedName>
</protein>
<keyword evidence="2 3" id="KW-0732">Signal</keyword>
<dbReference type="PANTHER" id="PTHR30290:SF38">
    <property type="entry name" value="D,D-DIPEPTIDE-BINDING PERIPLASMIC PROTEIN DDPA-RELATED"/>
    <property type="match status" value="1"/>
</dbReference>
<proteinExistence type="inferred from homology"/>
<dbReference type="RefSeq" id="WP_080175281.1">
    <property type="nucleotide sequence ID" value="NZ_AP024855.1"/>
</dbReference>
<name>A0A1T4TW03_9GAMM</name>
<dbReference type="Gene3D" id="3.90.76.10">
    <property type="entry name" value="Dipeptide-binding Protein, Domain 1"/>
    <property type="match status" value="1"/>
</dbReference>
<dbReference type="Pfam" id="PF00496">
    <property type="entry name" value="SBP_bac_5"/>
    <property type="match status" value="1"/>
</dbReference>
<evidence type="ECO:0000256" key="2">
    <source>
        <dbReference type="ARBA" id="ARBA00022729"/>
    </source>
</evidence>
<dbReference type="Gene3D" id="3.40.190.10">
    <property type="entry name" value="Periplasmic binding protein-like II"/>
    <property type="match status" value="1"/>
</dbReference>
<evidence type="ECO:0000256" key="3">
    <source>
        <dbReference type="SAM" id="SignalP"/>
    </source>
</evidence>
<accession>A0A1T4TW03</accession>
<dbReference type="PIRSF" id="PIRSF002741">
    <property type="entry name" value="MppA"/>
    <property type="match status" value="1"/>
</dbReference>
<dbReference type="Proteomes" id="UP000191116">
    <property type="component" value="Unassembled WGS sequence"/>
</dbReference>
<dbReference type="OrthoDB" id="9801912at2"/>
<dbReference type="GO" id="GO:1904680">
    <property type="term" value="F:peptide transmembrane transporter activity"/>
    <property type="evidence" value="ECO:0007669"/>
    <property type="project" value="TreeGrafter"/>
</dbReference>
<dbReference type="Gene3D" id="3.10.105.10">
    <property type="entry name" value="Dipeptide-binding Protein, Domain 3"/>
    <property type="match status" value="1"/>
</dbReference>
<dbReference type="EMBL" id="FUWP01000014">
    <property type="protein sequence ID" value="SKA44409.1"/>
    <property type="molecule type" value="Genomic_DNA"/>
</dbReference>
<evidence type="ECO:0000313" key="6">
    <source>
        <dbReference type="Proteomes" id="UP000191116"/>
    </source>
</evidence>
<comment type="similarity">
    <text evidence="1">Belongs to the bacterial solute-binding protein 5 family.</text>
</comment>
<organism evidence="5 6">
    <name type="scientific">Photobacterium toruni</name>
    <dbReference type="NCBI Taxonomy" id="1935446"/>
    <lineage>
        <taxon>Bacteria</taxon>
        <taxon>Pseudomonadati</taxon>
        <taxon>Pseudomonadota</taxon>
        <taxon>Gammaproteobacteria</taxon>
        <taxon>Vibrionales</taxon>
        <taxon>Vibrionaceae</taxon>
        <taxon>Photobacterium</taxon>
    </lineage>
</organism>
<dbReference type="InterPro" id="IPR000914">
    <property type="entry name" value="SBP_5_dom"/>
</dbReference>
<dbReference type="GO" id="GO:0042938">
    <property type="term" value="P:dipeptide transport"/>
    <property type="evidence" value="ECO:0007669"/>
    <property type="project" value="TreeGrafter"/>
</dbReference>
<feature type="chain" id="PRO_5013227756" evidence="3">
    <location>
        <begin position="21"/>
        <end position="559"/>
    </location>
</feature>
<evidence type="ECO:0000256" key="1">
    <source>
        <dbReference type="ARBA" id="ARBA00005695"/>
    </source>
</evidence>
<dbReference type="SUPFAM" id="SSF53850">
    <property type="entry name" value="Periplasmic binding protein-like II"/>
    <property type="match status" value="1"/>
</dbReference>
<dbReference type="PANTHER" id="PTHR30290">
    <property type="entry name" value="PERIPLASMIC BINDING COMPONENT OF ABC TRANSPORTER"/>
    <property type="match status" value="1"/>
</dbReference>
<dbReference type="GO" id="GO:0043190">
    <property type="term" value="C:ATP-binding cassette (ABC) transporter complex"/>
    <property type="evidence" value="ECO:0007669"/>
    <property type="project" value="InterPro"/>
</dbReference>
<dbReference type="GO" id="GO:0030288">
    <property type="term" value="C:outer membrane-bounded periplasmic space"/>
    <property type="evidence" value="ECO:0007669"/>
    <property type="project" value="TreeGrafter"/>
</dbReference>
<dbReference type="CDD" id="cd08509">
    <property type="entry name" value="PBP2_TmCBP_oligosaccharides_like"/>
    <property type="match status" value="1"/>
</dbReference>
<dbReference type="InterPro" id="IPR030678">
    <property type="entry name" value="Peptide/Ni-bd"/>
</dbReference>